<dbReference type="InterPro" id="IPR036758">
    <property type="entry name" value="At5g01610-like"/>
</dbReference>
<dbReference type="Gramene" id="Aco003771.1.mrna1">
    <property type="protein sequence ID" value="Aco003771.1.mrna1.cds1"/>
    <property type="gene ID" value="Aco003771.1.path1"/>
</dbReference>
<dbReference type="InterPro" id="IPR007493">
    <property type="entry name" value="DUF538"/>
</dbReference>
<evidence type="ECO:0000313" key="1">
    <source>
        <dbReference type="EMBL" id="OAY70075.1"/>
    </source>
</evidence>
<name>A0A199UZJ9_ANACO</name>
<dbReference type="PANTHER" id="PTHR31676:SF191">
    <property type="entry name" value="OS07G0120650 PROTEIN"/>
    <property type="match status" value="1"/>
</dbReference>
<dbReference type="Proteomes" id="UP000092600">
    <property type="component" value="Unassembled WGS sequence"/>
</dbReference>
<accession>A0A199UZJ9</accession>
<organism evidence="1 2">
    <name type="scientific">Ananas comosus</name>
    <name type="common">Pineapple</name>
    <name type="synonym">Ananas ananas</name>
    <dbReference type="NCBI Taxonomy" id="4615"/>
    <lineage>
        <taxon>Eukaryota</taxon>
        <taxon>Viridiplantae</taxon>
        <taxon>Streptophyta</taxon>
        <taxon>Embryophyta</taxon>
        <taxon>Tracheophyta</taxon>
        <taxon>Spermatophyta</taxon>
        <taxon>Magnoliopsida</taxon>
        <taxon>Liliopsida</taxon>
        <taxon>Poales</taxon>
        <taxon>Bromeliaceae</taxon>
        <taxon>Bromelioideae</taxon>
        <taxon>Ananas</taxon>
    </lineage>
</organism>
<dbReference type="STRING" id="4615.A0A199UZJ9"/>
<dbReference type="RefSeq" id="XP_020104790.1">
    <property type="nucleotide sequence ID" value="XM_020249201.1"/>
</dbReference>
<dbReference type="EMBL" id="LSRQ01004087">
    <property type="protein sequence ID" value="OAY70075.1"/>
    <property type="molecule type" value="Genomic_DNA"/>
</dbReference>
<dbReference type="PANTHER" id="PTHR31676">
    <property type="entry name" value="T31J12.3 PROTEIN-RELATED"/>
    <property type="match status" value="1"/>
</dbReference>
<dbReference type="AlphaFoldDB" id="A0A199UZJ9"/>
<sequence length="142" mass="15978">MASQTIEAYREGAEISHGDASFKTSSVQMLEELDLPKGLFPLEDVEEFGYNRAAGFVWFLQKKKKDHTFKKIKQVVSYGPEVTAFVEKGRLKKITGVKTRELLLWLTVVEVYIEDPVIGKITFKTGTGLSDSFHVSAFELGE</sequence>
<dbReference type="GeneID" id="109721543"/>
<keyword evidence="3" id="KW-1185">Reference proteome</keyword>
<dbReference type="SUPFAM" id="SSF141562">
    <property type="entry name" value="At5g01610-like"/>
    <property type="match status" value="1"/>
</dbReference>
<reference evidence="4" key="2">
    <citation type="submission" date="2025-04" db="UniProtKB">
        <authorList>
            <consortium name="RefSeq"/>
        </authorList>
    </citation>
    <scope>IDENTIFICATION</scope>
    <source>
        <tissue evidence="4">Leaf</tissue>
    </source>
</reference>
<gene>
    <name evidence="4" type="primary">LOC109721543</name>
    <name evidence="1" type="ORF">ACMD2_17796</name>
</gene>
<dbReference type="Gene3D" id="2.30.240.10">
    <property type="entry name" value="At5g01610-like"/>
    <property type="match status" value="1"/>
</dbReference>
<dbReference type="Proteomes" id="UP000515123">
    <property type="component" value="Linkage group 15"/>
</dbReference>
<protein>
    <submittedName>
        <fullName evidence="4">Uncharacterized protein LOC109721543</fullName>
    </submittedName>
</protein>
<evidence type="ECO:0000313" key="2">
    <source>
        <dbReference type="Proteomes" id="UP000092600"/>
    </source>
</evidence>
<reference evidence="1 2" key="1">
    <citation type="journal article" date="2016" name="DNA Res.">
        <title>The draft genome of MD-2 pineapple using hybrid error correction of long reads.</title>
        <authorList>
            <person name="Redwan R.M."/>
            <person name="Saidin A."/>
            <person name="Kumar S.V."/>
        </authorList>
    </citation>
    <scope>NUCLEOTIDE SEQUENCE [LARGE SCALE GENOMIC DNA]</scope>
    <source>
        <strain evidence="2">cv. MD2</strain>
        <tissue evidence="1">Leaf</tissue>
    </source>
</reference>
<dbReference type="Pfam" id="PF04398">
    <property type="entry name" value="DUF538"/>
    <property type="match status" value="1"/>
</dbReference>
<evidence type="ECO:0000313" key="3">
    <source>
        <dbReference type="Proteomes" id="UP000515123"/>
    </source>
</evidence>
<dbReference type="OrthoDB" id="1927821at2759"/>
<evidence type="ECO:0000313" key="4">
    <source>
        <dbReference type="RefSeq" id="XP_020104790.1"/>
    </source>
</evidence>
<proteinExistence type="predicted"/>